<feature type="compositionally biased region" description="Polar residues" evidence="1">
    <location>
        <begin position="982"/>
        <end position="1001"/>
    </location>
</feature>
<feature type="compositionally biased region" description="Acidic residues" evidence="1">
    <location>
        <begin position="237"/>
        <end position="257"/>
    </location>
</feature>
<dbReference type="EMBL" id="ALBS01000280">
    <property type="protein sequence ID" value="EJT46731.1"/>
    <property type="molecule type" value="Genomic_DNA"/>
</dbReference>
<feature type="compositionally biased region" description="Basic and acidic residues" evidence="1">
    <location>
        <begin position="1002"/>
        <end position="1012"/>
    </location>
</feature>
<feature type="transmembrane region" description="Helical" evidence="2">
    <location>
        <begin position="474"/>
        <end position="504"/>
    </location>
</feature>
<organism evidence="3 4">
    <name type="scientific">Trichosporon asahii var. asahii (strain ATCC 90039 / CBS 2479 / JCM 2466 / KCTC 7840 / NBRC 103889/ NCYC 2677 / UAMH 7654)</name>
    <name type="common">Yeast</name>
    <dbReference type="NCBI Taxonomy" id="1186058"/>
    <lineage>
        <taxon>Eukaryota</taxon>
        <taxon>Fungi</taxon>
        <taxon>Dikarya</taxon>
        <taxon>Basidiomycota</taxon>
        <taxon>Agaricomycotina</taxon>
        <taxon>Tremellomycetes</taxon>
        <taxon>Trichosporonales</taxon>
        <taxon>Trichosporonaceae</taxon>
        <taxon>Trichosporon</taxon>
    </lineage>
</organism>
<feature type="compositionally biased region" description="Basic and acidic residues" evidence="1">
    <location>
        <begin position="96"/>
        <end position="118"/>
    </location>
</feature>
<name>J5SP34_TRIAS</name>
<feature type="compositionally biased region" description="Low complexity" evidence="1">
    <location>
        <begin position="742"/>
        <end position="766"/>
    </location>
</feature>
<evidence type="ECO:0000256" key="1">
    <source>
        <dbReference type="SAM" id="MobiDB-lite"/>
    </source>
</evidence>
<feature type="compositionally biased region" description="Low complexity" evidence="1">
    <location>
        <begin position="151"/>
        <end position="165"/>
    </location>
</feature>
<evidence type="ECO:0000256" key="2">
    <source>
        <dbReference type="SAM" id="Phobius"/>
    </source>
</evidence>
<feature type="transmembrane region" description="Helical" evidence="2">
    <location>
        <begin position="345"/>
        <end position="366"/>
    </location>
</feature>
<feature type="compositionally biased region" description="Pro residues" evidence="1">
    <location>
        <begin position="780"/>
        <end position="792"/>
    </location>
</feature>
<feature type="region of interest" description="Disordered" evidence="1">
    <location>
        <begin position="237"/>
        <end position="272"/>
    </location>
</feature>
<feature type="compositionally biased region" description="Basic and acidic residues" evidence="1">
    <location>
        <begin position="1213"/>
        <end position="1225"/>
    </location>
</feature>
<gene>
    <name evidence="3" type="ORF">A1Q1_04696</name>
</gene>
<feature type="compositionally biased region" description="Basic and acidic residues" evidence="1">
    <location>
        <begin position="43"/>
        <end position="87"/>
    </location>
</feature>
<sequence>MPPRLRSYRDVVTPNRHQRTAEEEFRNPSFEDFAWYRRAVAQREEAERRARGEETKEERRIRVDTERQNQIREEERRVAEERAERQRQIANMTPKQKRELQRRERDERAERRASERSVHFTPPDKAAPPPGREMPCQFPARSPERTPGNRTETAATANTTSAPQTPQRSQTNDMSPADSPMDVDTPSYAGRFTGVPNLVLPPGPQVLRELRRLRHWCTPGFLAPPGAEYKWVEETYEGGDEDEDNEDDEDDESEESEPALPPPEATYRAPRSEAGDSIYSDTTSVAESWVPHWNFTRRLRSFLLSRSDLWLGLLCFIVCLIPLSALGAATWYYWPLIWSVLLDRWQQVFFAFLLLIPFVWVAHVRWNRCAHGLSNRHKYCRACTTCHDLWDDKCTYIDKAVEAQQSPPQLFVHGPEGDMHWADAEIQATRRAQEAAERYRMRKQEEQQRREAESVKGLINRPIDFSGHKTFGELLAIAAWGILGTAWFVAKWGVPLAIVGWYLWAYVLPSRECACPSPATFCEVRSDLSSRRKSYATSTEIELTSTSPSLLLSSSSSRPISTTTAMARAPPIDALKFLSSRRRAIVAEAPPELREVYAWVLLAKRQSTFRSRNPACRKCTKRGWPCIDPVQPGKQRRCEGCYRSGSRCVMPHPGEVSAASTPRRSILETFGGESDDDIMDVDDEIEDDLDDLQEEGGVMVVDPDAEAEQFFTAVNEQESDSDSEIEFVSMTGPGPAPWVPPTRASQTSSRSRSQATQSATSASQPIVQPPIQPISQPVTNPTPPPTPPPSRPQPHQLQDLRWSDTDVEAILDAAGRHADASSVLLYNGEVKSLRGKTLLVVVIPAQGGMPWHVALCERTGKKARLICESNHDQKSMTDHALALFRAMGCRIDNFGAFALDRLGVPGPVWTSIAAIWLTRKGRRPLPQLTQLSIREEYVLRDINCLLRVGYWQGQCTVFRPIFRPTQPQARVDAVQEPKETDSLLQPQQVTPSTTAGPTTRQESIEPEIKPEYVNDGSESEASEQPGERTSYYGIDFSEEGVGKLLKSASETADKKCLIIYDNEKKFLQGAEQVILVFPPRNGLPWHLGVCHRPSQKTRLICPVREADPEVMLAHIKERFLAFPSLRCDMSDLAAVELPRRLGKVPVGGWAAIIAIWLSRGNSVDKLADSPRIRKKLMRKDLYLILEGNQWADKCFRTGYKERRRTRAVEKVKEEMKEEARRDHAKSSSRRRRQRGDSDRQRQRHATADSEERALNAEPCPRTPVFRTHATQPITIRI</sequence>
<feature type="region of interest" description="Disordered" evidence="1">
    <location>
        <begin position="1213"/>
        <end position="1277"/>
    </location>
</feature>
<keyword evidence="2" id="KW-1133">Transmembrane helix</keyword>
<reference evidence="3 4" key="1">
    <citation type="journal article" date="2012" name="Eukaryot. Cell">
        <title>Draft genome sequence of CBS 2479, the standard type strain of Trichosporon asahii.</title>
        <authorList>
            <person name="Yang R.Y."/>
            <person name="Li H.T."/>
            <person name="Zhu H."/>
            <person name="Zhou G.P."/>
            <person name="Wang M."/>
            <person name="Wang L."/>
        </authorList>
    </citation>
    <scope>NUCLEOTIDE SEQUENCE [LARGE SCALE GENOMIC DNA]</scope>
    <source>
        <strain evidence="4">ATCC 90039 / CBS 2479 / JCM 2466 / KCTC 7840 / NCYC 2677 / UAMH 7654</strain>
    </source>
</reference>
<comment type="caution">
    <text evidence="3">The sequence shown here is derived from an EMBL/GenBank/DDBJ whole genome shotgun (WGS) entry which is preliminary data.</text>
</comment>
<dbReference type="AlphaFoldDB" id="J5SP34"/>
<dbReference type="VEuPathDB" id="FungiDB:A1Q1_04696"/>
<feature type="region of interest" description="Disordered" evidence="1">
    <location>
        <begin position="43"/>
        <end position="195"/>
    </location>
</feature>
<dbReference type="GeneID" id="25988208"/>
<keyword evidence="2" id="KW-0472">Membrane</keyword>
<accession>J5SP34</accession>
<feature type="transmembrane region" description="Helical" evidence="2">
    <location>
        <begin position="309"/>
        <end position="333"/>
    </location>
</feature>
<feature type="compositionally biased region" description="Polar residues" evidence="1">
    <location>
        <begin position="1268"/>
        <end position="1277"/>
    </location>
</feature>
<feature type="region of interest" description="Disordered" evidence="1">
    <location>
        <begin position="1"/>
        <end position="26"/>
    </location>
</feature>
<protein>
    <submittedName>
        <fullName evidence="3">Uncharacterized protein</fullName>
    </submittedName>
</protein>
<dbReference type="RefSeq" id="XP_014178409.1">
    <property type="nucleotide sequence ID" value="XM_014322934.1"/>
</dbReference>
<dbReference type="Proteomes" id="UP000002748">
    <property type="component" value="Unassembled WGS sequence"/>
</dbReference>
<dbReference type="HOGENOM" id="CLU_272392_0_0_1"/>
<evidence type="ECO:0000313" key="4">
    <source>
        <dbReference type="Proteomes" id="UP000002748"/>
    </source>
</evidence>
<proteinExistence type="predicted"/>
<evidence type="ECO:0000313" key="3">
    <source>
        <dbReference type="EMBL" id="EJT46731.1"/>
    </source>
</evidence>
<feature type="region of interest" description="Disordered" evidence="1">
    <location>
        <begin position="969"/>
        <end position="1031"/>
    </location>
</feature>
<keyword evidence="2" id="KW-0812">Transmembrane</keyword>
<dbReference type="KEGG" id="tasa:A1Q1_04696"/>
<feature type="region of interest" description="Disordered" evidence="1">
    <location>
        <begin position="714"/>
        <end position="797"/>
    </location>
</feature>
<feature type="compositionally biased region" description="Basic and acidic residues" evidence="1">
    <location>
        <begin position="1234"/>
        <end position="1254"/>
    </location>
</feature>